<dbReference type="NCBIfam" id="TIGR00077">
    <property type="entry name" value="lspA"/>
    <property type="match status" value="1"/>
</dbReference>
<dbReference type="PANTHER" id="PTHR33695:SF1">
    <property type="entry name" value="LIPOPROTEIN SIGNAL PEPTIDASE"/>
    <property type="match status" value="1"/>
</dbReference>
<comment type="function">
    <text evidence="9 10">This protein specifically catalyzes the removal of signal peptides from prolipoproteins.</text>
</comment>
<dbReference type="STRING" id="1167006.UWK_03409"/>
<organism evidence="12 13">
    <name type="scientific">Desulfocapsa sulfexigens (strain DSM 10523 / SB164P1)</name>
    <dbReference type="NCBI Taxonomy" id="1167006"/>
    <lineage>
        <taxon>Bacteria</taxon>
        <taxon>Pseudomonadati</taxon>
        <taxon>Thermodesulfobacteriota</taxon>
        <taxon>Desulfobulbia</taxon>
        <taxon>Desulfobulbales</taxon>
        <taxon>Desulfocapsaceae</taxon>
        <taxon>Desulfocapsa</taxon>
    </lineage>
</organism>
<name>M1PUC4_DESSD</name>
<dbReference type="KEGG" id="dsf:UWK_03409"/>
<keyword evidence="5 9" id="KW-0064">Aspartyl protease</keyword>
<dbReference type="Proteomes" id="UP000011721">
    <property type="component" value="Chromosome"/>
</dbReference>
<dbReference type="EC" id="3.4.23.36" evidence="9"/>
<dbReference type="InterPro" id="IPR001872">
    <property type="entry name" value="Peptidase_A8"/>
</dbReference>
<dbReference type="OrthoDB" id="9810259at2"/>
<evidence type="ECO:0000256" key="2">
    <source>
        <dbReference type="ARBA" id="ARBA00022475"/>
    </source>
</evidence>
<dbReference type="Pfam" id="PF01252">
    <property type="entry name" value="Peptidase_A8"/>
    <property type="match status" value="1"/>
</dbReference>
<comment type="caution">
    <text evidence="9">Lacks conserved residue(s) required for the propagation of feature annotation.</text>
</comment>
<evidence type="ECO:0000256" key="6">
    <source>
        <dbReference type="ARBA" id="ARBA00022801"/>
    </source>
</evidence>
<dbReference type="PANTHER" id="PTHR33695">
    <property type="entry name" value="LIPOPROTEIN SIGNAL PEPTIDASE"/>
    <property type="match status" value="1"/>
</dbReference>
<evidence type="ECO:0000256" key="5">
    <source>
        <dbReference type="ARBA" id="ARBA00022750"/>
    </source>
</evidence>
<keyword evidence="3 9" id="KW-0645">Protease</keyword>
<evidence type="ECO:0000256" key="9">
    <source>
        <dbReference type="HAMAP-Rule" id="MF_00161"/>
    </source>
</evidence>
<dbReference type="EMBL" id="CP003985">
    <property type="protein sequence ID" value="AGF79926.1"/>
    <property type="molecule type" value="Genomic_DNA"/>
</dbReference>
<keyword evidence="7 9" id="KW-1133">Transmembrane helix</keyword>
<dbReference type="GO" id="GO:0004190">
    <property type="term" value="F:aspartic-type endopeptidase activity"/>
    <property type="evidence" value="ECO:0007669"/>
    <property type="project" value="UniProtKB-UniRule"/>
</dbReference>
<feature type="transmembrane region" description="Helical" evidence="9">
    <location>
        <begin position="64"/>
        <end position="83"/>
    </location>
</feature>
<feature type="active site" evidence="9">
    <location>
        <position position="135"/>
    </location>
</feature>
<comment type="catalytic activity">
    <reaction evidence="9 10">
        <text>Release of signal peptides from bacterial membrane prolipoproteins. Hydrolyzes -Xaa-Yaa-Zaa-|-(S,diacylglyceryl)Cys-, in which Xaa is hydrophobic (preferably Leu), and Yaa (Ala or Ser) and Zaa (Gly or Ala) have small, neutral side chains.</text>
        <dbReference type="EC" id="3.4.23.36"/>
    </reaction>
</comment>
<feature type="transmembrane region" description="Helical" evidence="9">
    <location>
        <begin position="127"/>
        <end position="151"/>
    </location>
</feature>
<dbReference type="HOGENOM" id="CLU_083252_4_0_7"/>
<keyword evidence="13" id="KW-1185">Reference proteome</keyword>
<keyword evidence="2 9" id="KW-1003">Cell membrane</keyword>
<evidence type="ECO:0000256" key="7">
    <source>
        <dbReference type="ARBA" id="ARBA00022989"/>
    </source>
</evidence>
<dbReference type="HAMAP" id="MF_00161">
    <property type="entry name" value="LspA"/>
    <property type="match status" value="1"/>
</dbReference>
<dbReference type="RefSeq" id="WP_015405608.1">
    <property type="nucleotide sequence ID" value="NC_020304.1"/>
</dbReference>
<dbReference type="eggNOG" id="COG0597">
    <property type="taxonomic scope" value="Bacteria"/>
</dbReference>
<evidence type="ECO:0000256" key="3">
    <source>
        <dbReference type="ARBA" id="ARBA00022670"/>
    </source>
</evidence>
<comment type="pathway">
    <text evidence="9">Protein modification; lipoprotein biosynthesis (signal peptide cleavage).</text>
</comment>
<keyword evidence="9" id="KW-0997">Cell inner membrane</keyword>
<reference evidence="13" key="1">
    <citation type="journal article" date="2013" name="Stand. Genomic Sci.">
        <title>Complete genome sequence of Desulfocapsa sulfexigens, a marine deltaproteobacterium specialized in disproportionating inorganic sulfur compounds.</title>
        <authorList>
            <person name="Finster K.W."/>
            <person name="Kjeldsen K.U."/>
            <person name="Kube M."/>
            <person name="Reinhardt R."/>
            <person name="Mussmann M."/>
            <person name="Amann R."/>
            <person name="Schreiber L."/>
        </authorList>
    </citation>
    <scope>NUCLEOTIDE SEQUENCE [LARGE SCALE GENOMIC DNA]</scope>
    <source>
        <strain evidence="13">DSM 10523 / SB164P1</strain>
    </source>
</reference>
<protein>
    <recommendedName>
        <fullName evidence="9">Lipoprotein signal peptidase</fullName>
        <ecNumber evidence="9">3.4.23.36</ecNumber>
    </recommendedName>
    <alternativeName>
        <fullName evidence="9">Prolipoprotein signal peptidase</fullName>
    </alternativeName>
    <alternativeName>
        <fullName evidence="9">Signal peptidase II</fullName>
        <shortName evidence="9">SPase II</shortName>
    </alternativeName>
</protein>
<evidence type="ECO:0000256" key="11">
    <source>
        <dbReference type="RuleBase" id="RU004181"/>
    </source>
</evidence>
<evidence type="ECO:0000256" key="10">
    <source>
        <dbReference type="RuleBase" id="RU000594"/>
    </source>
</evidence>
<keyword evidence="4 9" id="KW-0812">Transmembrane</keyword>
<evidence type="ECO:0000313" key="12">
    <source>
        <dbReference type="EMBL" id="AGF79926.1"/>
    </source>
</evidence>
<accession>M1PUC4</accession>
<evidence type="ECO:0000313" key="13">
    <source>
        <dbReference type="Proteomes" id="UP000011721"/>
    </source>
</evidence>
<evidence type="ECO:0000256" key="8">
    <source>
        <dbReference type="ARBA" id="ARBA00023136"/>
    </source>
</evidence>
<feature type="transmembrane region" description="Helical" evidence="9">
    <location>
        <begin position="90"/>
        <end position="107"/>
    </location>
</feature>
<dbReference type="PRINTS" id="PR00781">
    <property type="entry name" value="LIPOSIGPTASE"/>
</dbReference>
<dbReference type="GO" id="GO:0005886">
    <property type="term" value="C:plasma membrane"/>
    <property type="evidence" value="ECO:0007669"/>
    <property type="project" value="UniProtKB-SubCell"/>
</dbReference>
<feature type="active site" evidence="9">
    <location>
        <position position="117"/>
    </location>
</feature>
<dbReference type="GO" id="GO:0006508">
    <property type="term" value="P:proteolysis"/>
    <property type="evidence" value="ECO:0007669"/>
    <property type="project" value="UniProtKB-KW"/>
</dbReference>
<gene>
    <name evidence="9" type="primary">lspA</name>
    <name evidence="12" type="ordered locus">UWK_03409</name>
</gene>
<comment type="similarity">
    <text evidence="1 9 11">Belongs to the peptidase A8 family.</text>
</comment>
<sequence>MFFSIFLLLLVVGFDQLTKVWVVKSFQLYESLDVIPGFFSLTYLTNKGAAFGFLAGVTSVWRHYFFLILVSVALVLIVIAWFRMRNDHRFYGPALALIAGGAIGNAIDRIRLGAVVDFLDFYVAGHHWPAFNVADSAICVGVALFLLANFLEERQKKQIQV</sequence>
<dbReference type="PATRIC" id="fig|1167006.5.peg.3669"/>
<proteinExistence type="inferred from homology"/>
<keyword evidence="6 9" id="KW-0378">Hydrolase</keyword>
<dbReference type="UniPathway" id="UPA00665"/>
<dbReference type="AlphaFoldDB" id="M1PUC4"/>
<comment type="subcellular location">
    <subcellularLocation>
        <location evidence="9">Cell inner membrane</location>
        <topology evidence="9">Multi-pass membrane protein</topology>
    </subcellularLocation>
</comment>
<keyword evidence="8 9" id="KW-0472">Membrane</keyword>
<evidence type="ECO:0000256" key="4">
    <source>
        <dbReference type="ARBA" id="ARBA00022692"/>
    </source>
</evidence>
<evidence type="ECO:0000256" key="1">
    <source>
        <dbReference type="ARBA" id="ARBA00006139"/>
    </source>
</evidence>
<dbReference type="PROSITE" id="PS00855">
    <property type="entry name" value="SPASE_II"/>
    <property type="match status" value="1"/>
</dbReference>